<name>A0A518B8Z4_9BACT</name>
<evidence type="ECO:0000313" key="2">
    <source>
        <dbReference type="Proteomes" id="UP000317093"/>
    </source>
</evidence>
<proteinExistence type="predicted"/>
<accession>A0A518B8Z4</accession>
<gene>
    <name evidence="1" type="ORF">Pan216_43300</name>
</gene>
<sequence length="264" mass="30363">MIDRVTQLKDELREHRLYRMVTTPVALRIFMERHVVCVWDFMNLLKSIQNDIASTRIPWIPPADSEAARFVNEIVLAEESDRGPGGRPTSHFEWYREAMLEVRADTNPIDRLLASLSVGAPFEAAIENSSLPHEAIRFTQATWSFLSEPLPVRAAVFYHSREDLIPRMFPSIVKRLADKHLPCDTLVQYLERHVAIDSDKHGPLANRLLERLCESDPSMKTRTMVAACRAVAARRELWDATVDRILQLTPRSFDDLTDTKKMRT</sequence>
<dbReference type="KEGG" id="knv:Pan216_43300"/>
<dbReference type="RefSeq" id="WP_419192788.1">
    <property type="nucleotide sequence ID" value="NZ_CP036279.1"/>
</dbReference>
<dbReference type="Proteomes" id="UP000317093">
    <property type="component" value="Chromosome"/>
</dbReference>
<keyword evidence="2" id="KW-1185">Reference proteome</keyword>
<organism evidence="1 2">
    <name type="scientific">Kolteria novifilia</name>
    <dbReference type="NCBI Taxonomy" id="2527975"/>
    <lineage>
        <taxon>Bacteria</taxon>
        <taxon>Pseudomonadati</taxon>
        <taxon>Planctomycetota</taxon>
        <taxon>Planctomycetia</taxon>
        <taxon>Kolteriales</taxon>
        <taxon>Kolteriaceae</taxon>
        <taxon>Kolteria</taxon>
    </lineage>
</organism>
<protein>
    <recommendedName>
        <fullName evidence="3">DUF3050 domain-containing protein</fullName>
    </recommendedName>
</protein>
<dbReference type="Pfam" id="PF11251">
    <property type="entry name" value="DUF3050"/>
    <property type="match status" value="1"/>
</dbReference>
<dbReference type="EMBL" id="CP036279">
    <property type="protein sequence ID" value="QDU63450.1"/>
    <property type="molecule type" value="Genomic_DNA"/>
</dbReference>
<dbReference type="Gene3D" id="1.20.910.10">
    <property type="entry name" value="Heme oxygenase-like"/>
    <property type="match status" value="1"/>
</dbReference>
<evidence type="ECO:0000313" key="1">
    <source>
        <dbReference type="EMBL" id="QDU63450.1"/>
    </source>
</evidence>
<reference evidence="1 2" key="1">
    <citation type="submission" date="2019-02" db="EMBL/GenBank/DDBJ databases">
        <title>Deep-cultivation of Planctomycetes and their phenomic and genomic characterization uncovers novel biology.</title>
        <authorList>
            <person name="Wiegand S."/>
            <person name="Jogler M."/>
            <person name="Boedeker C."/>
            <person name="Pinto D."/>
            <person name="Vollmers J."/>
            <person name="Rivas-Marin E."/>
            <person name="Kohn T."/>
            <person name="Peeters S.H."/>
            <person name="Heuer A."/>
            <person name="Rast P."/>
            <person name="Oberbeckmann S."/>
            <person name="Bunk B."/>
            <person name="Jeske O."/>
            <person name="Meyerdierks A."/>
            <person name="Storesund J.E."/>
            <person name="Kallscheuer N."/>
            <person name="Luecker S."/>
            <person name="Lage O.M."/>
            <person name="Pohl T."/>
            <person name="Merkel B.J."/>
            <person name="Hornburger P."/>
            <person name="Mueller R.-W."/>
            <person name="Bruemmer F."/>
            <person name="Labrenz M."/>
            <person name="Spormann A.M."/>
            <person name="Op den Camp H."/>
            <person name="Overmann J."/>
            <person name="Amann R."/>
            <person name="Jetten M.S.M."/>
            <person name="Mascher T."/>
            <person name="Medema M.H."/>
            <person name="Devos D.P."/>
            <person name="Kaster A.-K."/>
            <person name="Ovreas L."/>
            <person name="Rohde M."/>
            <person name="Galperin M.Y."/>
            <person name="Jogler C."/>
        </authorList>
    </citation>
    <scope>NUCLEOTIDE SEQUENCE [LARGE SCALE GENOMIC DNA]</scope>
    <source>
        <strain evidence="1 2">Pan216</strain>
    </source>
</reference>
<evidence type="ECO:0008006" key="3">
    <source>
        <dbReference type="Google" id="ProtNLM"/>
    </source>
</evidence>
<dbReference type="AlphaFoldDB" id="A0A518B8Z4"/>
<dbReference type="InterPro" id="IPR024423">
    <property type="entry name" value="DUF3050"/>
</dbReference>
<dbReference type="InterPro" id="IPR016084">
    <property type="entry name" value="Haem_Oase-like_multi-hlx"/>
</dbReference>